<dbReference type="EMBL" id="CP081864">
    <property type="protein sequence ID" value="QZN98083.1"/>
    <property type="molecule type" value="Genomic_DNA"/>
</dbReference>
<dbReference type="RefSeq" id="WP_222161104.1">
    <property type="nucleotide sequence ID" value="NZ_CP081864.1"/>
</dbReference>
<gene>
    <name evidence="3" type="ORF">K6K13_14265</name>
</gene>
<evidence type="ECO:0000313" key="3">
    <source>
        <dbReference type="EMBL" id="QZN98083.1"/>
    </source>
</evidence>
<dbReference type="Pfam" id="PF05229">
    <property type="entry name" value="SCPU"/>
    <property type="match status" value="1"/>
</dbReference>
<dbReference type="InterPro" id="IPR007893">
    <property type="entry name" value="Spore_coat_U/FanG"/>
</dbReference>
<evidence type="ECO:0000313" key="4">
    <source>
        <dbReference type="Proteomes" id="UP000825886"/>
    </source>
</evidence>
<evidence type="ECO:0000259" key="2">
    <source>
        <dbReference type="Pfam" id="PF05229"/>
    </source>
</evidence>
<dbReference type="Proteomes" id="UP000825886">
    <property type="component" value="Chromosome"/>
</dbReference>
<dbReference type="SMART" id="SM00972">
    <property type="entry name" value="SCPU"/>
    <property type="match status" value="1"/>
</dbReference>
<sequence>MGAWRLFRGPAVLLSALSPFANSALAVTKTATFNVEAPLQAGCMFGITSGSSSDMGTLSFGTQNAAATNVNAVSGPGSGSIVVTCTPGVSVTIALDYGLNGGTSAQRYLANSAKTRMLPYQLYRDAARTQVWGNGQLALNVSSFPSTTQTYTVYARYMGATPLPAAGQYTDKITINVTY</sequence>
<evidence type="ECO:0000256" key="1">
    <source>
        <dbReference type="SAM" id="SignalP"/>
    </source>
</evidence>
<dbReference type="PANTHER" id="PTHR37089:SF3">
    <property type="entry name" value="EXPORTED PROTEIN"/>
    <property type="match status" value="1"/>
</dbReference>
<dbReference type="InterPro" id="IPR036937">
    <property type="entry name" value="Adhesion_dom_fimbrial_sf"/>
</dbReference>
<dbReference type="PANTHER" id="PTHR37089">
    <property type="entry name" value="PROTEIN U-RELATED"/>
    <property type="match status" value="1"/>
</dbReference>
<proteinExistence type="predicted"/>
<reference evidence="3 4" key="1">
    <citation type="submission" date="2021-08" db="EMBL/GenBank/DDBJ databases">
        <title>Culture and genomic analysis of Symbiopectobacterium purcellii sp. nov. gen. nov., isolated from the leafhopper Empoasca decipiens.</title>
        <authorList>
            <person name="Nadal-Jimenez P."/>
            <person name="Siozios S."/>
            <person name="Halliday N."/>
            <person name="Camara M."/>
            <person name="Hurst G.D.D."/>
        </authorList>
    </citation>
    <scope>NUCLEOTIDE SEQUENCE [LARGE SCALE GENOMIC DNA]</scope>
    <source>
        <strain evidence="3 4">SyEd1</strain>
    </source>
</reference>
<feature type="signal peptide" evidence="1">
    <location>
        <begin position="1"/>
        <end position="26"/>
    </location>
</feature>
<name>A0ABX9ASA8_9ENTR</name>
<feature type="chain" id="PRO_5046720298" evidence="1">
    <location>
        <begin position="27"/>
        <end position="179"/>
    </location>
</feature>
<keyword evidence="1" id="KW-0732">Signal</keyword>
<organism evidence="3 4">
    <name type="scientific">Symbiopectobacterium purcellii</name>
    <dbReference type="NCBI Taxonomy" id="2871826"/>
    <lineage>
        <taxon>Bacteria</taxon>
        <taxon>Pseudomonadati</taxon>
        <taxon>Pseudomonadota</taxon>
        <taxon>Gammaproteobacteria</taxon>
        <taxon>Enterobacterales</taxon>
        <taxon>Enterobacteriaceae</taxon>
    </lineage>
</organism>
<dbReference type="InterPro" id="IPR053167">
    <property type="entry name" value="Spore_coat_component"/>
</dbReference>
<keyword evidence="4" id="KW-1185">Reference proteome</keyword>
<feature type="domain" description="Spore coat protein U/FanG" evidence="2">
    <location>
        <begin position="30"/>
        <end position="175"/>
    </location>
</feature>
<dbReference type="Gene3D" id="2.60.40.1090">
    <property type="entry name" value="Fimbrial-type adhesion domain"/>
    <property type="match status" value="1"/>
</dbReference>
<accession>A0ABX9ASA8</accession>
<protein>
    <submittedName>
        <fullName evidence="3">Spore coat U domain-containing protein</fullName>
    </submittedName>
</protein>